<organism evidence="1 2">
    <name type="scientific">Bathycoccus prasinos</name>
    <dbReference type="NCBI Taxonomy" id="41875"/>
    <lineage>
        <taxon>Eukaryota</taxon>
        <taxon>Viridiplantae</taxon>
        <taxon>Chlorophyta</taxon>
        <taxon>Mamiellophyceae</taxon>
        <taxon>Mamiellales</taxon>
        <taxon>Bathycoccaceae</taxon>
        <taxon>Bathycoccus</taxon>
    </lineage>
</organism>
<dbReference type="EMBL" id="FO082272">
    <property type="protein sequence ID" value="CCO66206.1"/>
    <property type="molecule type" value="Genomic_DNA"/>
</dbReference>
<dbReference type="KEGG" id="bpg:Bathy07g04790"/>
<evidence type="ECO:0000313" key="1">
    <source>
        <dbReference type="EMBL" id="CCO66206.1"/>
    </source>
</evidence>
<keyword evidence="2" id="KW-1185">Reference proteome</keyword>
<dbReference type="Proteomes" id="UP000198341">
    <property type="component" value="Chromosome 7"/>
</dbReference>
<dbReference type="PANTHER" id="PTHR13887">
    <property type="entry name" value="GLUTATHIONE S-TRANSFERASE KAPPA"/>
    <property type="match status" value="1"/>
</dbReference>
<dbReference type="Gene3D" id="3.40.30.10">
    <property type="entry name" value="Glutaredoxin"/>
    <property type="match status" value="1"/>
</dbReference>
<dbReference type="AlphaFoldDB" id="K8FEF4"/>
<dbReference type="SUPFAM" id="SSF52833">
    <property type="entry name" value="Thioredoxin-like"/>
    <property type="match status" value="1"/>
</dbReference>
<protein>
    <submittedName>
        <fullName evidence="1">DSBA oxidoreductase</fullName>
    </submittedName>
</protein>
<name>K8FEF4_9CHLO</name>
<dbReference type="PANTHER" id="PTHR13887:SF41">
    <property type="entry name" value="THIOREDOXIN SUPERFAMILY PROTEIN"/>
    <property type="match status" value="1"/>
</dbReference>
<evidence type="ECO:0000313" key="2">
    <source>
        <dbReference type="Proteomes" id="UP000198341"/>
    </source>
</evidence>
<proteinExistence type="predicted"/>
<dbReference type="GeneID" id="19014968"/>
<gene>
    <name evidence="1" type="ORF">Bathy07g04790</name>
</gene>
<dbReference type="InterPro" id="IPR036249">
    <property type="entry name" value="Thioredoxin-like_sf"/>
</dbReference>
<dbReference type="OrthoDB" id="505338at2759"/>
<dbReference type="RefSeq" id="XP_007512118.1">
    <property type="nucleotide sequence ID" value="XM_007512056.1"/>
</dbReference>
<accession>K8FEF4</accession>
<sequence length="191" mass="21547">MTPEQLQYGVNKMQWYCEKFGGESRVMPMISRLSSVFESIGLPTYSLEGNTGPTLDGHRLAHFMKEEYSQSHQDVFMDTIMIDYFCNSKAPCDETALLAACEKSFEANTSANAEEQKANLARAEEVLRDKSKYRDEVLAQVRDVQGRISGVPHFIIRNEDTKKKVEFSGAQPVETFLDAFEELGGEGLELQ</sequence>
<reference evidence="1 2" key="1">
    <citation type="submission" date="2011-10" db="EMBL/GenBank/DDBJ databases">
        <authorList>
            <person name="Genoscope - CEA"/>
        </authorList>
    </citation>
    <scope>NUCLEOTIDE SEQUENCE [LARGE SCALE GENOMIC DNA]</scope>
    <source>
        <strain evidence="1 2">RCC 1105</strain>
    </source>
</reference>
<dbReference type="STRING" id="41875.K8FEF4"/>